<accession>A0A4Z0YBW2</accession>
<dbReference type="EMBL" id="SRMQ01000003">
    <property type="protein sequence ID" value="TGJ76965.1"/>
    <property type="molecule type" value="Genomic_DNA"/>
</dbReference>
<keyword evidence="2" id="KW-0813">Transport</keyword>
<evidence type="ECO:0000256" key="7">
    <source>
        <dbReference type="ARBA" id="ARBA00022840"/>
    </source>
</evidence>
<dbReference type="Gene3D" id="3.40.50.300">
    <property type="entry name" value="P-loop containing nucleotide triphosphate hydrolases"/>
    <property type="match status" value="2"/>
</dbReference>
<evidence type="ECO:0000256" key="2">
    <source>
        <dbReference type="ARBA" id="ARBA00022448"/>
    </source>
</evidence>
<dbReference type="OrthoDB" id="9771863at2"/>
<dbReference type="InterPro" id="IPR003439">
    <property type="entry name" value="ABC_transporter-like_ATP-bd"/>
</dbReference>
<dbReference type="RefSeq" id="WP_135658482.1">
    <property type="nucleotide sequence ID" value="NZ_SRMQ01000003.1"/>
</dbReference>
<dbReference type="EC" id="3.6.3.17" evidence="11"/>
<dbReference type="GO" id="GO:0005886">
    <property type="term" value="C:plasma membrane"/>
    <property type="evidence" value="ECO:0007669"/>
    <property type="project" value="UniProtKB-SubCell"/>
</dbReference>
<keyword evidence="9" id="KW-0472">Membrane</keyword>
<dbReference type="CDD" id="cd03216">
    <property type="entry name" value="ABC_Carb_Monos_I"/>
    <property type="match status" value="1"/>
</dbReference>
<dbReference type="InterPro" id="IPR017871">
    <property type="entry name" value="ABC_transporter-like_CS"/>
</dbReference>
<evidence type="ECO:0000259" key="10">
    <source>
        <dbReference type="PROSITE" id="PS50893"/>
    </source>
</evidence>
<evidence type="ECO:0000313" key="12">
    <source>
        <dbReference type="Proteomes" id="UP000297714"/>
    </source>
</evidence>
<keyword evidence="6" id="KW-0547">Nucleotide-binding</keyword>
<keyword evidence="5" id="KW-0677">Repeat</keyword>
<evidence type="ECO:0000256" key="5">
    <source>
        <dbReference type="ARBA" id="ARBA00022737"/>
    </source>
</evidence>
<dbReference type="Pfam" id="PF00005">
    <property type="entry name" value="ABC_tran"/>
    <property type="match status" value="2"/>
</dbReference>
<dbReference type="AlphaFoldDB" id="A0A4Z0YBW2"/>
<reference evidence="11 12" key="1">
    <citation type="submission" date="2019-04" db="EMBL/GenBank/DDBJ databases">
        <authorList>
            <person name="Poehlein A."/>
            <person name="Bengelsdorf F.R."/>
            <person name="Duerre P."/>
            <person name="Daniel R."/>
        </authorList>
    </citation>
    <scope>NUCLEOTIDE SEQUENCE [LARGE SCALE GENOMIC DNA]</scope>
    <source>
        <strain evidence="11 12">BS-1</strain>
    </source>
</reference>
<comment type="caution">
    <text evidence="11">The sequence shown here is derived from an EMBL/GenBank/DDBJ whole genome shotgun (WGS) entry which is preliminary data.</text>
</comment>
<evidence type="ECO:0000256" key="6">
    <source>
        <dbReference type="ARBA" id="ARBA00022741"/>
    </source>
</evidence>
<keyword evidence="7 11" id="KW-0067">ATP-binding</keyword>
<comment type="subcellular location">
    <subcellularLocation>
        <location evidence="1">Cell membrane</location>
        <topology evidence="1">Peripheral membrane protein</topology>
    </subcellularLocation>
</comment>
<feature type="domain" description="ABC transporter" evidence="10">
    <location>
        <begin position="7"/>
        <end position="243"/>
    </location>
</feature>
<dbReference type="FunFam" id="3.40.50.300:FF:000127">
    <property type="entry name" value="Ribose import ATP-binding protein RbsA"/>
    <property type="match status" value="1"/>
</dbReference>
<keyword evidence="8" id="KW-1278">Translocase</keyword>
<proteinExistence type="predicted"/>
<dbReference type="InterPro" id="IPR027417">
    <property type="entry name" value="P-loop_NTPase"/>
</dbReference>
<gene>
    <name evidence="11" type="primary">mglA_3</name>
    <name evidence="11" type="ORF">CAGA_10380</name>
</gene>
<evidence type="ECO:0000256" key="8">
    <source>
        <dbReference type="ARBA" id="ARBA00022967"/>
    </source>
</evidence>
<dbReference type="InterPro" id="IPR050107">
    <property type="entry name" value="ABC_carbohydrate_import_ATPase"/>
</dbReference>
<organism evidence="11 12">
    <name type="scientific">Caproiciproducens galactitolivorans</name>
    <dbReference type="NCBI Taxonomy" id="642589"/>
    <lineage>
        <taxon>Bacteria</taxon>
        <taxon>Bacillati</taxon>
        <taxon>Bacillota</taxon>
        <taxon>Clostridia</taxon>
        <taxon>Eubacteriales</taxon>
        <taxon>Acutalibacteraceae</taxon>
        <taxon>Caproiciproducens</taxon>
    </lineage>
</organism>
<name>A0A4Z0YBW2_9FIRM</name>
<keyword evidence="12" id="KW-1185">Reference proteome</keyword>
<evidence type="ECO:0000256" key="3">
    <source>
        <dbReference type="ARBA" id="ARBA00022475"/>
    </source>
</evidence>
<dbReference type="SMART" id="SM00382">
    <property type="entry name" value="AAA"/>
    <property type="match status" value="2"/>
</dbReference>
<evidence type="ECO:0000313" key="11">
    <source>
        <dbReference type="EMBL" id="TGJ76965.1"/>
    </source>
</evidence>
<evidence type="ECO:0000256" key="1">
    <source>
        <dbReference type="ARBA" id="ARBA00004202"/>
    </source>
</evidence>
<protein>
    <submittedName>
        <fullName evidence="11">Galactose/methyl galactoside import ATP-binding protein MglA</fullName>
        <ecNumber evidence="11">3.6.3.17</ecNumber>
    </submittedName>
</protein>
<dbReference type="PANTHER" id="PTHR43790">
    <property type="entry name" value="CARBOHYDRATE TRANSPORT ATP-BINDING PROTEIN MG119-RELATED"/>
    <property type="match status" value="1"/>
</dbReference>
<dbReference type="GO" id="GO:0016887">
    <property type="term" value="F:ATP hydrolysis activity"/>
    <property type="evidence" value="ECO:0007669"/>
    <property type="project" value="InterPro"/>
</dbReference>
<dbReference type="PANTHER" id="PTHR43790:SF3">
    <property type="entry name" value="D-ALLOSE IMPORT ATP-BINDING PROTEIN ALSA-RELATED"/>
    <property type="match status" value="1"/>
</dbReference>
<dbReference type="CDD" id="cd03215">
    <property type="entry name" value="ABC_Carb_Monos_II"/>
    <property type="match status" value="1"/>
</dbReference>
<evidence type="ECO:0000256" key="9">
    <source>
        <dbReference type="ARBA" id="ARBA00023136"/>
    </source>
</evidence>
<sequence>MGQEPIIKLSGINKSFPGVKALSDISVEFYPGEVHALLGENGAGKSTLIKIIAGVYQADTGSLEVHGKKVNFKNPREGIASGISVIHQELSVIPDLTVAENIFLGREPRLNSGLLDRKKMNTEAQGILDSIGVNIKAKSVIRDLNNADKQMVEIARAVSQDSSVVIMDEPTSSLSQHEVDALFTVIDKLKKNNVCIIYISHRLKEITTICDRITVLRDGTLIKTAPLSEVSEDDMITLMVGRQMTQFYYRADSESVKDEVVLKVENLTREGVFENVSFELHKGEILGVAGLIGAGRTEVMRAVFGADEYNSGRVTVFGKEVHFRSPREAIHAGLGLIPEDRRGQGLLLAKSVKMNTSLASIYENSNHGIINEKWETDVAKEYIKLLHTKTPSEMALVQNLSGGNQQKVVIAKWLVAKSKILIMDEPTRGIDVNAKAEIYLLMKEFVENGGSIIMVSSEMPEVLGVSNRIMVMGEGRVSGFLDNRDIGEKDIMKLASIHAG</sequence>
<dbReference type="InterPro" id="IPR003593">
    <property type="entry name" value="AAA+_ATPase"/>
</dbReference>
<keyword evidence="3" id="KW-1003">Cell membrane</keyword>
<dbReference type="PROSITE" id="PS50893">
    <property type="entry name" value="ABC_TRANSPORTER_2"/>
    <property type="match status" value="2"/>
</dbReference>
<keyword evidence="4" id="KW-0762">Sugar transport</keyword>
<dbReference type="GO" id="GO:0005524">
    <property type="term" value="F:ATP binding"/>
    <property type="evidence" value="ECO:0007669"/>
    <property type="project" value="UniProtKB-KW"/>
</dbReference>
<dbReference type="SUPFAM" id="SSF52540">
    <property type="entry name" value="P-loop containing nucleoside triphosphate hydrolases"/>
    <property type="match status" value="2"/>
</dbReference>
<dbReference type="Proteomes" id="UP000297714">
    <property type="component" value="Unassembled WGS sequence"/>
</dbReference>
<feature type="domain" description="ABC transporter" evidence="10">
    <location>
        <begin position="256"/>
        <end position="499"/>
    </location>
</feature>
<keyword evidence="11" id="KW-0378">Hydrolase</keyword>
<evidence type="ECO:0000256" key="4">
    <source>
        <dbReference type="ARBA" id="ARBA00022597"/>
    </source>
</evidence>
<dbReference type="PROSITE" id="PS00211">
    <property type="entry name" value="ABC_TRANSPORTER_1"/>
    <property type="match status" value="1"/>
</dbReference>